<evidence type="ECO:0000313" key="1">
    <source>
        <dbReference type="EMBL" id="QGA66450.1"/>
    </source>
</evidence>
<proteinExistence type="predicted"/>
<keyword evidence="2" id="KW-1185">Reference proteome</keyword>
<dbReference type="Gene3D" id="1.10.10.1130">
    <property type="entry name" value="Uncharacterised protein PF10982, DUF2789"/>
    <property type="match status" value="1"/>
</dbReference>
<sequence length="82" mass="9304">MEMHNHSLSSLFDQLGLASNEEEIKGFIRQHRIHLSGGAKLHHADFWNDSQAAFLKEAKAEDADWSDVVDQLDVLLRTSSEE</sequence>
<dbReference type="EMBL" id="CP045700">
    <property type="protein sequence ID" value="QGA66450.1"/>
    <property type="molecule type" value="Genomic_DNA"/>
</dbReference>
<evidence type="ECO:0000313" key="2">
    <source>
        <dbReference type="Proteomes" id="UP000348942"/>
    </source>
</evidence>
<dbReference type="Pfam" id="PF10982">
    <property type="entry name" value="DUF2789"/>
    <property type="match status" value="1"/>
</dbReference>
<dbReference type="InterPro" id="IPR038086">
    <property type="entry name" value="DUF2789_sf"/>
</dbReference>
<gene>
    <name evidence="1" type="ORF">GFB47_13570</name>
</gene>
<dbReference type="Proteomes" id="UP000348942">
    <property type="component" value="Chromosome 2"/>
</dbReference>
<dbReference type="InterPro" id="IPR021250">
    <property type="entry name" value="DUF2789"/>
</dbReference>
<reference evidence="1 2" key="1">
    <citation type="submission" date="2019-10" db="EMBL/GenBank/DDBJ databases">
        <title>Vibrio sp. nov., isolated from Coralline algae surface.</title>
        <authorList>
            <person name="Geng Y."/>
            <person name="Zhang X."/>
        </authorList>
    </citation>
    <scope>NUCLEOTIDE SEQUENCE [LARGE SCALE GENOMIC DNA]</scope>
    <source>
        <strain evidence="1 2">SM1977</strain>
    </source>
</reference>
<name>A0A5Q0THY0_9VIBR</name>
<accession>A0A5Q0THY0</accession>
<dbReference type="AlphaFoldDB" id="A0A5Q0THY0"/>
<dbReference type="RefSeq" id="WP_153448583.1">
    <property type="nucleotide sequence ID" value="NZ_CP045700.1"/>
</dbReference>
<organism evidence="1 2">
    <name type="scientific">Vibrio algicola</name>
    <dbReference type="NCBI Taxonomy" id="2662262"/>
    <lineage>
        <taxon>Bacteria</taxon>
        <taxon>Pseudomonadati</taxon>
        <taxon>Pseudomonadota</taxon>
        <taxon>Gammaproteobacteria</taxon>
        <taxon>Vibrionales</taxon>
        <taxon>Vibrionaceae</taxon>
        <taxon>Vibrio</taxon>
    </lineage>
</organism>
<protein>
    <submittedName>
        <fullName evidence="1">DUF2789 family protein</fullName>
    </submittedName>
</protein>